<evidence type="ECO:0000313" key="3">
    <source>
        <dbReference type="EMBL" id="HCM32330.1"/>
    </source>
</evidence>
<proteinExistence type="predicted"/>
<dbReference type="AlphaFoldDB" id="A0A3D3G2R5"/>
<sequence length="421" mass="47338">MKKMILAAACAAASGSIFADSTEQRILLLENELQRLKTELKEQKQQQNVLQAQQQEDRALTQKINTSSWKDNVDFYGILRMDGAVDFKSTTGRSSGGRTSNKINSVPFDGVEGNRSDFTVAASRFGVDINHLGGRKDVKAKLEADFWVDSGKGDGKLRIRHAYVSFDDWLFGQTWSLMSNMETITESVDFTQLLGASILRDPQVRYQWQFSPAHTLQMALEYSGERTSEFPSLTSKYTYKNGPLHLMGQGFINEKQAQATTGDIEKVSWGVGAGAKYKFNAQQSVQANYYHVKGDQKFVFYTNQGSTSDNANWGGDFSVNTDNNELLLNEFDSLSIGYSHKFNDQWRANIATSLLQYDDNSAYAKANPESNKRLTDHVVNAFYTPVEHVDLGVEYHHGKRENFAGKEADISRVNMSARYKF</sequence>
<gene>
    <name evidence="3" type="ORF">DIC32_13525</name>
</gene>
<feature type="chain" id="PRO_5017579222" evidence="2">
    <location>
        <begin position="20"/>
        <end position="421"/>
    </location>
</feature>
<dbReference type="InterPro" id="IPR023614">
    <property type="entry name" value="Porin_dom_sf"/>
</dbReference>
<dbReference type="SUPFAM" id="SSF56935">
    <property type="entry name" value="Porins"/>
    <property type="match status" value="1"/>
</dbReference>
<feature type="signal peptide" evidence="2">
    <location>
        <begin position="1"/>
        <end position="19"/>
    </location>
</feature>
<evidence type="ECO:0000256" key="2">
    <source>
        <dbReference type="SAM" id="SignalP"/>
    </source>
</evidence>
<dbReference type="RefSeq" id="WP_250706182.1">
    <property type="nucleotide sequence ID" value="NZ_JAHPPQ010000019.1"/>
</dbReference>
<dbReference type="Pfam" id="PF19577">
    <property type="entry name" value="DcaP"/>
    <property type="match status" value="1"/>
</dbReference>
<reference evidence="3 4" key="1">
    <citation type="journal article" date="2018" name="Nat. Biotechnol.">
        <title>A standardized bacterial taxonomy based on genome phylogeny substantially revises the tree of life.</title>
        <authorList>
            <person name="Parks D.H."/>
            <person name="Chuvochina M."/>
            <person name="Waite D.W."/>
            <person name="Rinke C."/>
            <person name="Skarshewski A."/>
            <person name="Chaumeil P.A."/>
            <person name="Hugenholtz P."/>
        </authorList>
    </citation>
    <scope>NUCLEOTIDE SEQUENCE [LARGE SCALE GENOMIC DNA]</scope>
    <source>
        <strain evidence="3">UBA10045</strain>
    </source>
</reference>
<dbReference type="Proteomes" id="UP000262257">
    <property type="component" value="Unassembled WGS sequence"/>
</dbReference>
<dbReference type="InterPro" id="IPR045748">
    <property type="entry name" value="DcaP"/>
</dbReference>
<organism evidence="3 4">
    <name type="scientific">Acinetobacter radioresistens</name>
    <dbReference type="NCBI Taxonomy" id="40216"/>
    <lineage>
        <taxon>Bacteria</taxon>
        <taxon>Pseudomonadati</taxon>
        <taxon>Pseudomonadota</taxon>
        <taxon>Gammaproteobacteria</taxon>
        <taxon>Moraxellales</taxon>
        <taxon>Moraxellaceae</taxon>
        <taxon>Acinetobacter</taxon>
    </lineage>
</organism>
<keyword evidence="1" id="KW-0175">Coiled coil</keyword>
<name>A0A3D3G2R5_ACIRA</name>
<evidence type="ECO:0000313" key="4">
    <source>
        <dbReference type="Proteomes" id="UP000262257"/>
    </source>
</evidence>
<evidence type="ECO:0000256" key="1">
    <source>
        <dbReference type="SAM" id="Coils"/>
    </source>
</evidence>
<feature type="coiled-coil region" evidence="1">
    <location>
        <begin position="19"/>
        <end position="56"/>
    </location>
</feature>
<comment type="caution">
    <text evidence="3">The sequence shown here is derived from an EMBL/GenBank/DDBJ whole genome shotgun (WGS) entry which is preliminary data.</text>
</comment>
<protein>
    <submittedName>
        <fullName evidence="3">Porin</fullName>
    </submittedName>
</protein>
<accession>A0A3D3G2R5</accession>
<keyword evidence="2" id="KW-0732">Signal</keyword>
<dbReference type="EMBL" id="DPXL01000170">
    <property type="protein sequence ID" value="HCM32330.1"/>
    <property type="molecule type" value="Genomic_DNA"/>
</dbReference>
<dbReference type="Gene3D" id="2.40.160.10">
    <property type="entry name" value="Porin"/>
    <property type="match status" value="1"/>
</dbReference>